<feature type="region of interest" description="Disordered" evidence="1">
    <location>
        <begin position="1"/>
        <end position="26"/>
    </location>
</feature>
<evidence type="ECO:0000256" key="1">
    <source>
        <dbReference type="SAM" id="MobiDB-lite"/>
    </source>
</evidence>
<dbReference type="AlphaFoldDB" id="A0A6H1ZL35"/>
<gene>
    <name evidence="2" type="ORF">TM448A00880_0015</name>
</gene>
<organism evidence="2">
    <name type="scientific">viral metagenome</name>
    <dbReference type="NCBI Taxonomy" id="1070528"/>
    <lineage>
        <taxon>unclassified sequences</taxon>
        <taxon>metagenomes</taxon>
        <taxon>organismal metagenomes</taxon>
    </lineage>
</organism>
<proteinExistence type="predicted"/>
<accession>A0A6H1ZL35</accession>
<name>A0A6H1ZL35_9ZZZZ</name>
<reference evidence="2" key="1">
    <citation type="submission" date="2020-03" db="EMBL/GenBank/DDBJ databases">
        <title>The deep terrestrial virosphere.</title>
        <authorList>
            <person name="Holmfeldt K."/>
            <person name="Nilsson E."/>
            <person name="Simone D."/>
            <person name="Lopez-Fernandez M."/>
            <person name="Wu X."/>
            <person name="de Brujin I."/>
            <person name="Lundin D."/>
            <person name="Andersson A."/>
            <person name="Bertilsson S."/>
            <person name="Dopson M."/>
        </authorList>
    </citation>
    <scope>NUCLEOTIDE SEQUENCE</scope>
    <source>
        <strain evidence="2">TM448A00880</strain>
    </source>
</reference>
<feature type="compositionally biased region" description="Basic and acidic residues" evidence="1">
    <location>
        <begin position="1"/>
        <end position="10"/>
    </location>
</feature>
<dbReference type="EMBL" id="MT144076">
    <property type="protein sequence ID" value="QJA48238.1"/>
    <property type="molecule type" value="Genomic_DNA"/>
</dbReference>
<sequence>MALVKNERRGLSSLPAEEGEMSEPMTREQMAAILEDVLENEDLWRDSRNDLRRIMHDLRAALSCACRGREAIHIDSKAKLCHVLDDIYRLDIHISKHLPSLLPQQEVDAHVIVLLAEEK</sequence>
<protein>
    <submittedName>
        <fullName evidence="2">Uncharacterized protein</fullName>
    </submittedName>
</protein>
<evidence type="ECO:0000313" key="2">
    <source>
        <dbReference type="EMBL" id="QJA48238.1"/>
    </source>
</evidence>